<keyword evidence="13" id="KW-0130">Cell adhesion</keyword>
<dbReference type="FunFam" id="2.60.40.60:FF:000022">
    <property type="entry name" value="Cadherin 2"/>
    <property type="match status" value="1"/>
</dbReference>
<dbReference type="GO" id="GO:0008013">
    <property type="term" value="F:beta-catenin binding"/>
    <property type="evidence" value="ECO:0007669"/>
    <property type="project" value="TreeGrafter"/>
</dbReference>
<evidence type="ECO:0000256" key="17">
    <source>
        <dbReference type="ARBA" id="ARBA00025461"/>
    </source>
</evidence>
<evidence type="ECO:0000256" key="18">
    <source>
        <dbReference type="PROSITE-ProRule" id="PRU00043"/>
    </source>
</evidence>
<dbReference type="PROSITE" id="PS00232">
    <property type="entry name" value="CADHERIN_1"/>
    <property type="match status" value="2"/>
</dbReference>
<dbReference type="AlphaFoldDB" id="V8P8B5"/>
<feature type="compositionally biased region" description="Basic residues" evidence="19">
    <location>
        <begin position="112"/>
        <end position="147"/>
    </location>
</feature>
<feature type="compositionally biased region" description="Basic and acidic residues" evidence="19">
    <location>
        <begin position="162"/>
        <end position="172"/>
    </location>
</feature>
<dbReference type="Pfam" id="PF00028">
    <property type="entry name" value="Cadherin"/>
    <property type="match status" value="3"/>
</dbReference>
<keyword evidence="14" id="KW-0472">Membrane</keyword>
<dbReference type="FunFam" id="2.60.40.60:FF:000019">
    <property type="entry name" value="Cadherin 2"/>
    <property type="match status" value="1"/>
</dbReference>
<keyword evidence="9" id="KW-0479">Metal-binding</keyword>
<evidence type="ECO:0000256" key="11">
    <source>
        <dbReference type="ARBA" id="ARBA00022737"/>
    </source>
</evidence>
<evidence type="ECO:0000256" key="5">
    <source>
        <dbReference type="ARBA" id="ARBA00022475"/>
    </source>
</evidence>
<reference evidence="21 22" key="1">
    <citation type="journal article" date="2013" name="Proc. Natl. Acad. Sci. U.S.A.">
        <title>The king cobra genome reveals dynamic gene evolution and adaptation in the snake venom system.</title>
        <authorList>
            <person name="Vonk F.J."/>
            <person name="Casewell N.R."/>
            <person name="Henkel C.V."/>
            <person name="Heimberg A.M."/>
            <person name="Jansen H.J."/>
            <person name="McCleary R.J."/>
            <person name="Kerkkamp H.M."/>
            <person name="Vos R.A."/>
            <person name="Guerreiro I."/>
            <person name="Calvete J.J."/>
            <person name="Wuster W."/>
            <person name="Woods A.E."/>
            <person name="Logan J.M."/>
            <person name="Harrison R.A."/>
            <person name="Castoe T.A."/>
            <person name="de Koning A.P."/>
            <person name="Pollock D.D."/>
            <person name="Yandell M."/>
            <person name="Calderon D."/>
            <person name="Renjifo C."/>
            <person name="Currier R.B."/>
            <person name="Salgado D."/>
            <person name="Pla D."/>
            <person name="Sanz L."/>
            <person name="Hyder A.S."/>
            <person name="Ribeiro J.M."/>
            <person name="Arntzen J.W."/>
            <person name="van den Thillart G.E."/>
            <person name="Boetzer M."/>
            <person name="Pirovano W."/>
            <person name="Dirks R.P."/>
            <person name="Spaink H.P."/>
            <person name="Duboule D."/>
            <person name="McGlinn E."/>
            <person name="Kini R.M."/>
            <person name="Richardson M.K."/>
        </authorList>
    </citation>
    <scope>NUCLEOTIDE SEQUENCE</scope>
    <source>
        <tissue evidence="21">Blood</tissue>
    </source>
</reference>
<dbReference type="GO" id="GO:0005737">
    <property type="term" value="C:cytoplasm"/>
    <property type="evidence" value="ECO:0007669"/>
    <property type="project" value="UniProtKB-SubCell"/>
</dbReference>
<evidence type="ECO:0000256" key="14">
    <source>
        <dbReference type="ARBA" id="ARBA00023136"/>
    </source>
</evidence>
<keyword evidence="11" id="KW-0677">Repeat</keyword>
<feature type="region of interest" description="Disordered" evidence="19">
    <location>
        <begin position="104"/>
        <end position="177"/>
    </location>
</feature>
<dbReference type="OrthoDB" id="9933746at2759"/>
<dbReference type="Gene3D" id="2.60.40.60">
    <property type="entry name" value="Cadherins"/>
    <property type="match status" value="5"/>
</dbReference>
<keyword evidence="8" id="KW-0165">Cleavage on pair of basic residues</keyword>
<proteinExistence type="predicted"/>
<keyword evidence="6" id="KW-0963">Cytoplasm</keyword>
<protein>
    <recommendedName>
        <fullName evidence="4">Cadherin-13</fullName>
    </recommendedName>
</protein>
<dbReference type="PROSITE" id="PS50268">
    <property type="entry name" value="CADHERIN_2"/>
    <property type="match status" value="3"/>
</dbReference>
<comment type="caution">
    <text evidence="21">The sequence shown here is derived from an EMBL/GenBank/DDBJ whole genome shotgun (WGS) entry which is preliminary data.</text>
</comment>
<keyword evidence="15" id="KW-0325">Glycoprotein</keyword>
<keyword evidence="12 18" id="KW-0106">Calcium</keyword>
<evidence type="ECO:0000256" key="7">
    <source>
        <dbReference type="ARBA" id="ARBA00022622"/>
    </source>
</evidence>
<keyword evidence="10" id="KW-0732">Signal</keyword>
<keyword evidence="16" id="KW-0449">Lipoprotein</keyword>
<dbReference type="PANTHER" id="PTHR24027">
    <property type="entry name" value="CADHERIN-23"/>
    <property type="match status" value="1"/>
</dbReference>
<comment type="subunit">
    <text evidence="3">By contrast to classical cadherins, homodimerization in trans is not mediated by cadherin EC1 domain strand-swapping, but instead through a homophilic adhesive interface which joins two elongated EC1-EC2 domains through a region near their Ca2+-binding sites to form a tetrahedral, X-like shape.</text>
</comment>
<dbReference type="FunFam" id="2.60.40.60:FF:000011">
    <property type="entry name" value="Cadherin 1"/>
    <property type="match status" value="1"/>
</dbReference>
<evidence type="ECO:0000256" key="10">
    <source>
        <dbReference type="ARBA" id="ARBA00022729"/>
    </source>
</evidence>
<comment type="function">
    <text evidence="17">Cadherins are calcium-dependent cell adhesion proteins. They preferentially interact with themselves in a homophilic manner in connecting cells; cadherins may thus contribute to the sorting of heterogeneous cell types. May act as a negative regulator of neural cell growth.</text>
</comment>
<dbReference type="InterPro" id="IPR015919">
    <property type="entry name" value="Cadherin-like_sf"/>
</dbReference>
<dbReference type="SUPFAM" id="SSF49313">
    <property type="entry name" value="Cadherin-like"/>
    <property type="match status" value="4"/>
</dbReference>
<gene>
    <name evidence="21" type="primary">CDH13</name>
    <name evidence="21" type="ORF">L345_03967</name>
</gene>
<dbReference type="PANTHER" id="PTHR24027:SF80">
    <property type="entry name" value="CADHERIN-13"/>
    <property type="match status" value="1"/>
</dbReference>
<dbReference type="GO" id="GO:0007043">
    <property type="term" value="P:cell-cell junction assembly"/>
    <property type="evidence" value="ECO:0007669"/>
    <property type="project" value="TreeGrafter"/>
</dbReference>
<dbReference type="GO" id="GO:0045296">
    <property type="term" value="F:cadherin binding"/>
    <property type="evidence" value="ECO:0007669"/>
    <property type="project" value="TreeGrafter"/>
</dbReference>
<keyword evidence="5" id="KW-1003">Cell membrane</keyword>
<dbReference type="GO" id="GO:0044331">
    <property type="term" value="P:cell-cell adhesion mediated by cadherin"/>
    <property type="evidence" value="ECO:0007669"/>
    <property type="project" value="TreeGrafter"/>
</dbReference>
<evidence type="ECO:0000313" key="22">
    <source>
        <dbReference type="Proteomes" id="UP000018936"/>
    </source>
</evidence>
<dbReference type="InterPro" id="IPR002126">
    <property type="entry name" value="Cadherin-like_dom"/>
</dbReference>
<dbReference type="InterPro" id="IPR014868">
    <property type="entry name" value="Cadherin_pro_dom"/>
</dbReference>
<dbReference type="GO" id="GO:0016477">
    <property type="term" value="P:cell migration"/>
    <property type="evidence" value="ECO:0007669"/>
    <property type="project" value="TreeGrafter"/>
</dbReference>
<dbReference type="CDD" id="cd11304">
    <property type="entry name" value="Cadherin_repeat"/>
    <property type="match status" value="3"/>
</dbReference>
<sequence length="618" mass="68997">MEDTGVTVVFDDCQENHKLNFEVSSPDFKVEPNGALVALRNLSDAETSLVIHAESAWAEDTAEVLIVGRKEKSGSLKCIFCFFLPIFLDNNLCLDSKEEEDDDEGVVVEKEKRRRSIGKGRGRKWRRKRRRRKRRRKRKKKKRRRRGEGKEDNAEEEGENAEGERKRRRTEDGLGSIRQRRSIVAPPILIPENQRPPFPKLVGKVIDIDRPEGSKFRIFGKGVEQEPKGVFKIIEGTGEVFVTQQLDREAIATYELQVEITDVSGKTIEGPVPFDIIIIDQNDNRPIFREGPYIGHVMEGSPTGSTVMRVTAFDADDTSTDNAVLRYNILKQTPDKPSPNMFYTDPEKGDIVTVVSPAMLDRETLDNPKYELIIEAKDMAGHEVGLTGTTTATIVIDDKNDHAPEFTKKEFQATVKEGSTGVIVNLTVEDRDDPATAAWKAVYTIINGNPAQSFKIRTNAENNEGMLSVVKPLDYEISAFHTLLIKVENEDLLVPDVLYYTSSTATVQITVLDVNEGPIFHPNPMVVTKQENIPIGSSPPATGTGTLQIILEDVNDNAPSLYPTVASVCEDAKDVKVVIGALDKDIHPNQEPFKFELSKQSVYAVSCLIASSYMVRLP</sequence>
<evidence type="ECO:0000256" key="3">
    <source>
        <dbReference type="ARBA" id="ARBA00011555"/>
    </source>
</evidence>
<accession>V8P8B5</accession>
<evidence type="ECO:0000256" key="16">
    <source>
        <dbReference type="ARBA" id="ARBA00023288"/>
    </source>
</evidence>
<evidence type="ECO:0000256" key="4">
    <source>
        <dbReference type="ARBA" id="ARBA00018949"/>
    </source>
</evidence>
<dbReference type="GO" id="GO:0007156">
    <property type="term" value="P:homophilic cell adhesion via plasma membrane adhesion molecules"/>
    <property type="evidence" value="ECO:0007669"/>
    <property type="project" value="InterPro"/>
</dbReference>
<dbReference type="GO" id="GO:0034332">
    <property type="term" value="P:adherens junction organization"/>
    <property type="evidence" value="ECO:0007669"/>
    <property type="project" value="TreeGrafter"/>
</dbReference>
<dbReference type="GO" id="GO:0098552">
    <property type="term" value="C:side of membrane"/>
    <property type="evidence" value="ECO:0007669"/>
    <property type="project" value="UniProtKB-KW"/>
</dbReference>
<evidence type="ECO:0000256" key="8">
    <source>
        <dbReference type="ARBA" id="ARBA00022685"/>
    </source>
</evidence>
<dbReference type="SMART" id="SM00112">
    <property type="entry name" value="CA"/>
    <property type="match status" value="3"/>
</dbReference>
<dbReference type="InterPro" id="IPR039808">
    <property type="entry name" value="Cadherin"/>
</dbReference>
<organism evidence="21 22">
    <name type="scientific">Ophiophagus hannah</name>
    <name type="common">King cobra</name>
    <name type="synonym">Naja hannah</name>
    <dbReference type="NCBI Taxonomy" id="8665"/>
    <lineage>
        <taxon>Eukaryota</taxon>
        <taxon>Metazoa</taxon>
        <taxon>Chordata</taxon>
        <taxon>Craniata</taxon>
        <taxon>Vertebrata</taxon>
        <taxon>Euteleostomi</taxon>
        <taxon>Lepidosauria</taxon>
        <taxon>Squamata</taxon>
        <taxon>Bifurcata</taxon>
        <taxon>Unidentata</taxon>
        <taxon>Episquamata</taxon>
        <taxon>Toxicofera</taxon>
        <taxon>Serpentes</taxon>
        <taxon>Colubroidea</taxon>
        <taxon>Elapidae</taxon>
        <taxon>Elapinae</taxon>
        <taxon>Ophiophagus</taxon>
    </lineage>
</organism>
<feature type="domain" description="Cadherin" evidence="20">
    <location>
        <begin position="407"/>
        <end position="520"/>
    </location>
</feature>
<dbReference type="GO" id="GO:0005912">
    <property type="term" value="C:adherens junction"/>
    <property type="evidence" value="ECO:0007669"/>
    <property type="project" value="TreeGrafter"/>
</dbReference>
<dbReference type="Pfam" id="PF08758">
    <property type="entry name" value="Cadherin_pro"/>
    <property type="match status" value="1"/>
</dbReference>
<dbReference type="GO" id="GO:0000902">
    <property type="term" value="P:cell morphogenesis"/>
    <property type="evidence" value="ECO:0007669"/>
    <property type="project" value="TreeGrafter"/>
</dbReference>
<dbReference type="Proteomes" id="UP000018936">
    <property type="component" value="Unassembled WGS sequence"/>
</dbReference>
<keyword evidence="22" id="KW-1185">Reference proteome</keyword>
<evidence type="ECO:0000259" key="20">
    <source>
        <dbReference type="PROSITE" id="PS50268"/>
    </source>
</evidence>
<keyword evidence="7" id="KW-0336">GPI-anchor</keyword>
<evidence type="ECO:0000256" key="19">
    <source>
        <dbReference type="SAM" id="MobiDB-lite"/>
    </source>
</evidence>
<feature type="non-terminal residue" evidence="21">
    <location>
        <position position="1"/>
    </location>
</feature>
<feature type="domain" description="Cadherin" evidence="20">
    <location>
        <begin position="190"/>
        <end position="288"/>
    </location>
</feature>
<dbReference type="GO" id="GO:0005509">
    <property type="term" value="F:calcium ion binding"/>
    <property type="evidence" value="ECO:0007669"/>
    <property type="project" value="UniProtKB-UniRule"/>
</dbReference>
<dbReference type="InterPro" id="IPR020894">
    <property type="entry name" value="Cadherin_CS"/>
</dbReference>
<name>V8P8B5_OPHHA</name>
<evidence type="ECO:0000256" key="9">
    <source>
        <dbReference type="ARBA" id="ARBA00022723"/>
    </source>
</evidence>
<evidence type="ECO:0000256" key="13">
    <source>
        <dbReference type="ARBA" id="ARBA00022889"/>
    </source>
</evidence>
<dbReference type="GO" id="GO:0016339">
    <property type="term" value="P:calcium-dependent cell-cell adhesion via plasma membrane cell adhesion molecules"/>
    <property type="evidence" value="ECO:0007669"/>
    <property type="project" value="TreeGrafter"/>
</dbReference>
<evidence type="ECO:0000256" key="2">
    <source>
        <dbReference type="ARBA" id="ARBA00004609"/>
    </source>
</evidence>
<evidence type="ECO:0000313" key="21">
    <source>
        <dbReference type="EMBL" id="ETE70226.1"/>
    </source>
</evidence>
<comment type="subcellular location">
    <subcellularLocation>
        <location evidence="2">Cell membrane</location>
        <topology evidence="2">Lipid-anchor</topology>
        <topology evidence="2">GPI-anchor</topology>
    </subcellularLocation>
    <subcellularLocation>
        <location evidence="1">Cytoplasm</location>
    </subcellularLocation>
</comment>
<evidence type="ECO:0000256" key="12">
    <source>
        <dbReference type="ARBA" id="ARBA00022837"/>
    </source>
</evidence>
<evidence type="ECO:0000256" key="15">
    <source>
        <dbReference type="ARBA" id="ARBA00023180"/>
    </source>
</evidence>
<dbReference type="GO" id="GO:0016342">
    <property type="term" value="C:catenin complex"/>
    <property type="evidence" value="ECO:0007669"/>
    <property type="project" value="TreeGrafter"/>
</dbReference>
<evidence type="ECO:0000256" key="6">
    <source>
        <dbReference type="ARBA" id="ARBA00022490"/>
    </source>
</evidence>
<dbReference type="EMBL" id="AZIM01000586">
    <property type="protein sequence ID" value="ETE70226.1"/>
    <property type="molecule type" value="Genomic_DNA"/>
</dbReference>
<dbReference type="PRINTS" id="PR00205">
    <property type="entry name" value="CADHERIN"/>
</dbReference>
<feature type="domain" description="Cadherin" evidence="20">
    <location>
        <begin position="289"/>
        <end position="406"/>
    </location>
</feature>
<evidence type="ECO:0000256" key="1">
    <source>
        <dbReference type="ARBA" id="ARBA00004496"/>
    </source>
</evidence>